<sequence length="169" mass="18212">MQDLSVKERRGVVEERFRQAGRHQEQAQVRLGPRLGADAHERQRPRQLSGSPSPTPPRREPLQVGGRAERGLPLPARSCSRDDRSPTATRSGTPSTVASWHHTSAGETTGSPRCNLIGITPASSWPETPSDRARSTPAGAVTWRSTPFDGNGGPYSPGCGFVAERLTPT</sequence>
<comment type="caution">
    <text evidence="2">The sequence shown here is derived from an EMBL/GenBank/DDBJ whole genome shotgun (WGS) entry which is preliminary data.</text>
</comment>
<accession>A0A917P8H7</accession>
<evidence type="ECO:0000313" key="2">
    <source>
        <dbReference type="EMBL" id="GGJ66717.1"/>
    </source>
</evidence>
<reference evidence="2" key="2">
    <citation type="submission" date="2020-09" db="EMBL/GenBank/DDBJ databases">
        <authorList>
            <person name="Sun Q."/>
            <person name="Zhou Y."/>
        </authorList>
    </citation>
    <scope>NUCLEOTIDE SEQUENCE</scope>
    <source>
        <strain evidence="2">CGMCC 1.8984</strain>
    </source>
</reference>
<protein>
    <submittedName>
        <fullName evidence="2">Uncharacterized protein</fullName>
    </submittedName>
</protein>
<evidence type="ECO:0000256" key="1">
    <source>
        <dbReference type="SAM" id="MobiDB-lite"/>
    </source>
</evidence>
<gene>
    <name evidence="2" type="ORF">GCM10011372_00510</name>
</gene>
<dbReference type="AlphaFoldDB" id="A0A917P8H7"/>
<dbReference type="Proteomes" id="UP000636956">
    <property type="component" value="Unassembled WGS sequence"/>
</dbReference>
<organism evidence="2 3">
    <name type="scientific">Agromyces bauzanensis</name>
    <dbReference type="NCBI Taxonomy" id="1308924"/>
    <lineage>
        <taxon>Bacteria</taxon>
        <taxon>Bacillati</taxon>
        <taxon>Actinomycetota</taxon>
        <taxon>Actinomycetes</taxon>
        <taxon>Micrococcales</taxon>
        <taxon>Microbacteriaceae</taxon>
        <taxon>Agromyces</taxon>
    </lineage>
</organism>
<keyword evidence="3" id="KW-1185">Reference proteome</keyword>
<feature type="compositionally biased region" description="Polar residues" evidence="1">
    <location>
        <begin position="86"/>
        <end position="112"/>
    </location>
</feature>
<reference evidence="2" key="1">
    <citation type="journal article" date="2014" name="Int. J. Syst. Evol. Microbiol.">
        <title>Complete genome sequence of Corynebacterium casei LMG S-19264T (=DSM 44701T), isolated from a smear-ripened cheese.</title>
        <authorList>
            <consortium name="US DOE Joint Genome Institute (JGI-PGF)"/>
            <person name="Walter F."/>
            <person name="Albersmeier A."/>
            <person name="Kalinowski J."/>
            <person name="Ruckert C."/>
        </authorList>
    </citation>
    <scope>NUCLEOTIDE SEQUENCE</scope>
    <source>
        <strain evidence="2">CGMCC 1.8984</strain>
    </source>
</reference>
<name>A0A917P8H7_9MICO</name>
<dbReference type="EMBL" id="BMMD01000001">
    <property type="protein sequence ID" value="GGJ66717.1"/>
    <property type="molecule type" value="Genomic_DNA"/>
</dbReference>
<feature type="region of interest" description="Disordered" evidence="1">
    <location>
        <begin position="1"/>
        <end position="159"/>
    </location>
</feature>
<feature type="compositionally biased region" description="Basic and acidic residues" evidence="1">
    <location>
        <begin position="1"/>
        <end position="25"/>
    </location>
</feature>
<proteinExistence type="predicted"/>
<evidence type="ECO:0000313" key="3">
    <source>
        <dbReference type="Proteomes" id="UP000636956"/>
    </source>
</evidence>